<feature type="transmembrane region" description="Helical" evidence="1">
    <location>
        <begin position="315"/>
        <end position="337"/>
    </location>
</feature>
<name>A0AA35WSS5_GEOBA</name>
<sequence length="489" mass="55599">MVFWLTSIRALDEHRVFLEENLEALGQCPNHWVLFGKLNFYWNYLAYDLLFQLIEVLATQYDRFKTTGEDMAAYKRDIKRFRSTTSLRLFCEAEIVPFSSQSDPPPGFRDMVVKFDWSENVTLEEVERFRRRYCELYRLERCAMMVNSIRPGSFIVTWFVPISIIKALSRKGDKALNLFVEFGVARLEIAGDCLYQAPAELNVAPISIATSSASLSVATSSAERMELKPAKFPARKKVQEQGSSLVRAGEYFVEHKQEIILLLKRYKVVECLILAKSDYQGVIQMQQVVTIGVTAAVVAGGAVGVLAFGALVFGVLVFGVIGFAVGAMVAGGLWYGIRGGRQLRSEADKAKQAIHGIEGKVSDRKRSIQREDETRIKRMISFLKKLQEFIEVYENVSEKCDDQAALAQKLDEMYGREGAYRLYDSRGTRLVNLSFKDALAAFIEMTEKGSRYVFSVRFHCDICKYQRLEFPYVISDKPVCAKCYTEVQF</sequence>
<evidence type="ECO:0000313" key="3">
    <source>
        <dbReference type="Proteomes" id="UP001174909"/>
    </source>
</evidence>
<accession>A0AA35WSS5</accession>
<keyword evidence="3" id="KW-1185">Reference proteome</keyword>
<protein>
    <submittedName>
        <fullName evidence="2">Uncharacterized protein</fullName>
    </submittedName>
</protein>
<organism evidence="2 3">
    <name type="scientific">Geodia barretti</name>
    <name type="common">Barrett's horny sponge</name>
    <dbReference type="NCBI Taxonomy" id="519541"/>
    <lineage>
        <taxon>Eukaryota</taxon>
        <taxon>Metazoa</taxon>
        <taxon>Porifera</taxon>
        <taxon>Demospongiae</taxon>
        <taxon>Heteroscleromorpha</taxon>
        <taxon>Tetractinellida</taxon>
        <taxon>Astrophorina</taxon>
        <taxon>Geodiidae</taxon>
        <taxon>Geodia</taxon>
    </lineage>
</organism>
<evidence type="ECO:0000256" key="1">
    <source>
        <dbReference type="SAM" id="Phobius"/>
    </source>
</evidence>
<dbReference type="AlphaFoldDB" id="A0AA35WSS5"/>
<keyword evidence="1" id="KW-1133">Transmembrane helix</keyword>
<feature type="transmembrane region" description="Helical" evidence="1">
    <location>
        <begin position="288"/>
        <end position="309"/>
    </location>
</feature>
<keyword evidence="1" id="KW-0472">Membrane</keyword>
<proteinExistence type="predicted"/>
<reference evidence="2" key="1">
    <citation type="submission" date="2023-03" db="EMBL/GenBank/DDBJ databases">
        <authorList>
            <person name="Steffen K."/>
            <person name="Cardenas P."/>
        </authorList>
    </citation>
    <scope>NUCLEOTIDE SEQUENCE</scope>
</reference>
<keyword evidence="1" id="KW-0812">Transmembrane</keyword>
<dbReference type="EMBL" id="CASHTH010002138">
    <property type="protein sequence ID" value="CAI8025300.1"/>
    <property type="molecule type" value="Genomic_DNA"/>
</dbReference>
<comment type="caution">
    <text evidence="2">The sequence shown here is derived from an EMBL/GenBank/DDBJ whole genome shotgun (WGS) entry which is preliminary data.</text>
</comment>
<dbReference type="Proteomes" id="UP001174909">
    <property type="component" value="Unassembled WGS sequence"/>
</dbReference>
<evidence type="ECO:0000313" key="2">
    <source>
        <dbReference type="EMBL" id="CAI8025300.1"/>
    </source>
</evidence>
<gene>
    <name evidence="2" type="ORF">GBAR_LOCUS14628</name>
</gene>